<organism evidence="1 2">
    <name type="scientific">Portunus trituberculatus</name>
    <name type="common">Swimming crab</name>
    <name type="synonym">Neptunus trituberculatus</name>
    <dbReference type="NCBI Taxonomy" id="210409"/>
    <lineage>
        <taxon>Eukaryota</taxon>
        <taxon>Metazoa</taxon>
        <taxon>Ecdysozoa</taxon>
        <taxon>Arthropoda</taxon>
        <taxon>Crustacea</taxon>
        <taxon>Multicrustacea</taxon>
        <taxon>Malacostraca</taxon>
        <taxon>Eumalacostraca</taxon>
        <taxon>Eucarida</taxon>
        <taxon>Decapoda</taxon>
        <taxon>Pleocyemata</taxon>
        <taxon>Brachyura</taxon>
        <taxon>Eubrachyura</taxon>
        <taxon>Portunoidea</taxon>
        <taxon>Portunidae</taxon>
        <taxon>Portuninae</taxon>
        <taxon>Portunus</taxon>
    </lineage>
</organism>
<keyword evidence="2" id="KW-1185">Reference proteome</keyword>
<evidence type="ECO:0000313" key="1">
    <source>
        <dbReference type="EMBL" id="MPC49736.1"/>
    </source>
</evidence>
<reference evidence="1 2" key="1">
    <citation type="submission" date="2019-05" db="EMBL/GenBank/DDBJ databases">
        <title>Another draft genome of Portunus trituberculatus and its Hox gene families provides insights of decapod evolution.</title>
        <authorList>
            <person name="Jeong J.-H."/>
            <person name="Song I."/>
            <person name="Kim S."/>
            <person name="Choi T."/>
            <person name="Kim D."/>
            <person name="Ryu S."/>
            <person name="Kim W."/>
        </authorList>
    </citation>
    <scope>NUCLEOTIDE SEQUENCE [LARGE SCALE GENOMIC DNA]</scope>
    <source>
        <tissue evidence="1">Muscle</tissue>
    </source>
</reference>
<name>A0A5B7FW13_PORTR</name>
<dbReference type="Proteomes" id="UP000324222">
    <property type="component" value="Unassembled WGS sequence"/>
</dbReference>
<accession>A0A5B7FW13</accession>
<proteinExistence type="predicted"/>
<dbReference type="EMBL" id="VSRR010009065">
    <property type="protein sequence ID" value="MPC49736.1"/>
    <property type="molecule type" value="Genomic_DNA"/>
</dbReference>
<sequence length="136" mass="15215">MLHALHCRHHTVQKSLEQDNEEESWPTLELHFTYTGGSRFHTLLRGNRFVEAIVVDVSAHKSPCHFPSSLFPSNHNTLLYFFLAWSLCPPPSIRASLLPRMPRHQKLSAPAIGDGGSRQGEARPDAISLLPAALLM</sequence>
<protein>
    <submittedName>
        <fullName evidence="1">Uncharacterized protein</fullName>
    </submittedName>
</protein>
<dbReference type="AlphaFoldDB" id="A0A5B7FW13"/>
<comment type="caution">
    <text evidence="1">The sequence shown here is derived from an EMBL/GenBank/DDBJ whole genome shotgun (WGS) entry which is preliminary data.</text>
</comment>
<evidence type="ECO:0000313" key="2">
    <source>
        <dbReference type="Proteomes" id="UP000324222"/>
    </source>
</evidence>
<gene>
    <name evidence="1" type="ORF">E2C01_043548</name>
</gene>